<feature type="domain" description="TfuA-like core" evidence="1">
    <location>
        <begin position="48"/>
        <end position="167"/>
    </location>
</feature>
<evidence type="ECO:0000313" key="3">
    <source>
        <dbReference type="Proteomes" id="UP000015480"/>
    </source>
</evidence>
<dbReference type="AlphaFoldDB" id="S5Y273"/>
<organism evidence="2 3">
    <name type="scientific">Paracoccus aminophilus JCM 7686</name>
    <dbReference type="NCBI Taxonomy" id="1367847"/>
    <lineage>
        <taxon>Bacteria</taxon>
        <taxon>Pseudomonadati</taxon>
        <taxon>Pseudomonadota</taxon>
        <taxon>Alphaproteobacteria</taxon>
        <taxon>Rhodobacterales</taxon>
        <taxon>Paracoccaceae</taxon>
        <taxon>Paracoccus</taxon>
    </lineage>
</organism>
<dbReference type="eggNOG" id="COG3482">
    <property type="taxonomic scope" value="Bacteria"/>
</dbReference>
<evidence type="ECO:0000259" key="1">
    <source>
        <dbReference type="Pfam" id="PF07812"/>
    </source>
</evidence>
<dbReference type="STRING" id="1367847.JCM7686_2794"/>
<dbReference type="PATRIC" id="fig|1367847.3.peg.2800"/>
<evidence type="ECO:0000313" key="2">
    <source>
        <dbReference type="EMBL" id="AGT09850.1"/>
    </source>
</evidence>
<dbReference type="RefSeq" id="WP_020951488.1">
    <property type="nucleotide sequence ID" value="NC_022041.1"/>
</dbReference>
<keyword evidence="3" id="KW-1185">Reference proteome</keyword>
<dbReference type="EMBL" id="CP006650">
    <property type="protein sequence ID" value="AGT09850.1"/>
    <property type="molecule type" value="Genomic_DNA"/>
</dbReference>
<dbReference type="Proteomes" id="UP000015480">
    <property type="component" value="Chromosome"/>
</dbReference>
<sequence>MSVLLFAGPSLRPGDLDAAAGIELLPPARQGDIYRATCRQPRAIGLVDGFFDGVPAVSHKELLWALAQGIPVFGAASMGALRAAEMASFGMIGLGRIFADYRDGILTRDDEVALVHGPAETGYLGLSLPLVNLRATLDYGQRLAALRPDEAQALLAAGQAQFYQDRTWDSVLAVGLDPARAGEVRLWLRENRQDQKRADAQELVSRLRAHLEADDWPEPPPVHFEWTEAWAKAPWRIAGDPVDEAILTELRLEGDSYLETRRAALLRRLARQALEGAALPPAELAEAKLAFRLPLGLLRQTDLAAWCADNGLTQLGFEALIAERAGLEGLARREDASLGPELIASLREANRYADLRARASRKADLSCERRPAAPPVPVLIGWYFGTRLGRAVPEDLAAYAAQHGFAGLDGFCEALVAEYRLCAQS</sequence>
<dbReference type="HOGENOM" id="CLU_045640_0_0_5"/>
<dbReference type="Pfam" id="PF07812">
    <property type="entry name" value="TfuA"/>
    <property type="match status" value="1"/>
</dbReference>
<name>S5Y273_PARAH</name>
<proteinExistence type="predicted"/>
<gene>
    <name evidence="2" type="ORF">JCM7686_2794</name>
</gene>
<dbReference type="InterPro" id="IPR012924">
    <property type="entry name" value="TfuA_core"/>
</dbReference>
<dbReference type="KEGG" id="pami:JCM7686_2794"/>
<accession>S5Y273</accession>
<protein>
    <recommendedName>
        <fullName evidence="1">TfuA-like core domain-containing protein</fullName>
    </recommendedName>
</protein>
<dbReference type="OrthoDB" id="118811at2"/>
<reference evidence="2 3" key="1">
    <citation type="journal article" date="2014" name="BMC Genomics">
        <title>Architecture and functions of a multipartite genome of the methylotrophic bacterium Paracoccus aminophilus JCM 7686, containing primary and secondary chromids.</title>
        <authorList>
            <person name="Dziewit L."/>
            <person name="Czarnecki J."/>
            <person name="Wibberg D."/>
            <person name="Radlinska M."/>
            <person name="Mrozek P."/>
            <person name="Szymczak M."/>
            <person name="Schluter A."/>
            <person name="Puhler A."/>
            <person name="Bartosik D."/>
        </authorList>
    </citation>
    <scope>NUCLEOTIDE SEQUENCE [LARGE SCALE GENOMIC DNA]</scope>
    <source>
        <strain evidence="2">JCM 7686</strain>
    </source>
</reference>